<dbReference type="Gene3D" id="1.10.3470.10">
    <property type="entry name" value="ABC transporter involved in vitamin B12 uptake, BtuC"/>
    <property type="match status" value="1"/>
</dbReference>
<name>A0A7G1G4M9_9BACT</name>
<dbReference type="KEGG" id="ocy:OSSY52_12060"/>
<reference evidence="9 10" key="1">
    <citation type="submission" date="2018-06" db="EMBL/GenBank/DDBJ databases">
        <title>Genome sequencing of Oceanotoga sp. sy52.</title>
        <authorList>
            <person name="Mori K."/>
        </authorList>
    </citation>
    <scope>NUCLEOTIDE SEQUENCE [LARGE SCALE GENOMIC DNA]</scope>
    <source>
        <strain evidence="10">sy52</strain>
    </source>
</reference>
<keyword evidence="5 8" id="KW-0812">Transmembrane</keyword>
<comment type="subcellular location">
    <subcellularLocation>
        <location evidence="1">Cell membrane</location>
        <topology evidence="1">Multi-pass membrane protein</topology>
    </subcellularLocation>
</comment>
<feature type="transmembrane region" description="Helical" evidence="8">
    <location>
        <begin position="64"/>
        <end position="85"/>
    </location>
</feature>
<dbReference type="PANTHER" id="PTHR30472">
    <property type="entry name" value="FERRIC ENTEROBACTIN TRANSPORT SYSTEM PERMEASE PROTEIN"/>
    <property type="match status" value="1"/>
</dbReference>
<evidence type="ECO:0000313" key="9">
    <source>
        <dbReference type="EMBL" id="BBE31065.1"/>
    </source>
</evidence>
<dbReference type="SUPFAM" id="SSF81345">
    <property type="entry name" value="ABC transporter involved in vitamin B12 uptake, BtuC"/>
    <property type="match status" value="1"/>
</dbReference>
<keyword evidence="4" id="KW-1003">Cell membrane</keyword>
<evidence type="ECO:0000256" key="2">
    <source>
        <dbReference type="ARBA" id="ARBA00007935"/>
    </source>
</evidence>
<feature type="transmembrane region" description="Helical" evidence="8">
    <location>
        <begin position="12"/>
        <end position="36"/>
    </location>
</feature>
<dbReference type="GO" id="GO:0005886">
    <property type="term" value="C:plasma membrane"/>
    <property type="evidence" value="ECO:0007669"/>
    <property type="project" value="UniProtKB-SubCell"/>
</dbReference>
<organism evidence="9 10">
    <name type="scientific">Tepiditoga spiralis</name>
    <dbReference type="NCBI Taxonomy" id="2108365"/>
    <lineage>
        <taxon>Bacteria</taxon>
        <taxon>Thermotogati</taxon>
        <taxon>Thermotogota</taxon>
        <taxon>Thermotogae</taxon>
        <taxon>Petrotogales</taxon>
        <taxon>Petrotogaceae</taxon>
        <taxon>Tepiditoga</taxon>
    </lineage>
</organism>
<protein>
    <submittedName>
        <fullName evidence="9">Iron(III) ABC transporter permease</fullName>
    </submittedName>
</protein>
<dbReference type="InterPro" id="IPR000522">
    <property type="entry name" value="ABC_transptr_permease_BtuC"/>
</dbReference>
<keyword evidence="3" id="KW-0813">Transport</keyword>
<feature type="transmembrane region" description="Helical" evidence="8">
    <location>
        <begin position="148"/>
        <end position="176"/>
    </location>
</feature>
<feature type="transmembrane region" description="Helical" evidence="8">
    <location>
        <begin position="311"/>
        <end position="329"/>
    </location>
</feature>
<evidence type="ECO:0000256" key="8">
    <source>
        <dbReference type="SAM" id="Phobius"/>
    </source>
</evidence>
<dbReference type="InParanoid" id="A0A7G1G4M9"/>
<proteinExistence type="inferred from homology"/>
<sequence>MKKNLKGALPLFLFLMISSFILIIFFNSFGTVKLSFKDILLIFFNKNPNKIYTNIILNIRLPRVLGSFITGAILAISGNILQLIIQNPLADPYILGISSGASFGAVIYSALTMIYAIKLPFGMESTAFFFGVFSTILVFLIAKEGKKIPILSLILSGVIVSFLFNSITTLFTVMYWKNLIHVNIWLMGSTASLTWKDCYILLFVLFLQIITSLLFSKQLNVLSMGEHMAVYSGINPEKIKIILIGINVLAVSIAVSKTGIIGFVGLVIPHIVRKVTGPYSSVSTFYSLFVGGSFLAASDFVSRTIFAPTELPIGVVTSIIGAPVFIYILKRERKND</sequence>
<dbReference type="AlphaFoldDB" id="A0A7G1G4M9"/>
<comment type="similarity">
    <text evidence="2">Belongs to the binding-protein-dependent transport system permease family. FecCD subfamily.</text>
</comment>
<dbReference type="PANTHER" id="PTHR30472:SF25">
    <property type="entry name" value="ABC TRANSPORTER PERMEASE PROTEIN MJ0876-RELATED"/>
    <property type="match status" value="1"/>
</dbReference>
<dbReference type="InterPro" id="IPR037294">
    <property type="entry name" value="ABC_BtuC-like"/>
</dbReference>
<dbReference type="CDD" id="cd06550">
    <property type="entry name" value="TM_ABC_iron-siderophores_like"/>
    <property type="match status" value="1"/>
</dbReference>
<dbReference type="EMBL" id="AP018712">
    <property type="protein sequence ID" value="BBE31065.1"/>
    <property type="molecule type" value="Genomic_DNA"/>
</dbReference>
<keyword evidence="7 8" id="KW-0472">Membrane</keyword>
<accession>A0A7G1G4M9</accession>
<evidence type="ECO:0000256" key="3">
    <source>
        <dbReference type="ARBA" id="ARBA00022448"/>
    </source>
</evidence>
<feature type="transmembrane region" description="Helical" evidence="8">
    <location>
        <begin position="197"/>
        <end position="215"/>
    </location>
</feature>
<gene>
    <name evidence="9" type="ORF">OSSY52_12060</name>
</gene>
<dbReference type="Pfam" id="PF01032">
    <property type="entry name" value="FecCD"/>
    <property type="match status" value="1"/>
</dbReference>
<feature type="transmembrane region" description="Helical" evidence="8">
    <location>
        <begin position="126"/>
        <end position="142"/>
    </location>
</feature>
<evidence type="ECO:0000256" key="4">
    <source>
        <dbReference type="ARBA" id="ARBA00022475"/>
    </source>
</evidence>
<evidence type="ECO:0000256" key="7">
    <source>
        <dbReference type="ARBA" id="ARBA00023136"/>
    </source>
</evidence>
<evidence type="ECO:0000256" key="6">
    <source>
        <dbReference type="ARBA" id="ARBA00022989"/>
    </source>
</evidence>
<dbReference type="GO" id="GO:0022857">
    <property type="term" value="F:transmembrane transporter activity"/>
    <property type="evidence" value="ECO:0007669"/>
    <property type="project" value="InterPro"/>
</dbReference>
<keyword evidence="6 8" id="KW-1133">Transmembrane helix</keyword>
<feature type="transmembrane region" description="Helical" evidence="8">
    <location>
        <begin position="241"/>
        <end position="272"/>
    </location>
</feature>
<evidence type="ECO:0000256" key="1">
    <source>
        <dbReference type="ARBA" id="ARBA00004651"/>
    </source>
</evidence>
<dbReference type="FunFam" id="1.10.3470.10:FF:000001">
    <property type="entry name" value="Vitamin B12 ABC transporter permease BtuC"/>
    <property type="match status" value="1"/>
</dbReference>
<feature type="transmembrane region" description="Helical" evidence="8">
    <location>
        <begin position="97"/>
        <end position="117"/>
    </location>
</feature>
<keyword evidence="10" id="KW-1185">Reference proteome</keyword>
<dbReference type="Proteomes" id="UP000516361">
    <property type="component" value="Chromosome"/>
</dbReference>
<evidence type="ECO:0000313" key="10">
    <source>
        <dbReference type="Proteomes" id="UP000516361"/>
    </source>
</evidence>
<evidence type="ECO:0000256" key="5">
    <source>
        <dbReference type="ARBA" id="ARBA00022692"/>
    </source>
</evidence>